<evidence type="ECO:0000313" key="2">
    <source>
        <dbReference type="EMBL" id="KJR90057.1"/>
    </source>
</evidence>
<dbReference type="VEuPathDB" id="FungiDB:SPSK_10713"/>
<reference evidence="2 3" key="1">
    <citation type="journal article" date="2014" name="BMC Genomics">
        <title>Comparative genomics of the major fungal agents of human and animal Sporotrichosis: Sporothrix schenckii and Sporothrix brasiliensis.</title>
        <authorList>
            <person name="Teixeira M.M."/>
            <person name="de Almeida L.G."/>
            <person name="Kubitschek-Barreira P."/>
            <person name="Alves F.L."/>
            <person name="Kioshima E.S."/>
            <person name="Abadio A.K."/>
            <person name="Fernandes L."/>
            <person name="Derengowski L.S."/>
            <person name="Ferreira K.S."/>
            <person name="Souza R.C."/>
            <person name="Ruiz J.C."/>
            <person name="de Andrade N.C."/>
            <person name="Paes H.C."/>
            <person name="Nicola A.M."/>
            <person name="Albuquerque P."/>
            <person name="Gerber A.L."/>
            <person name="Martins V.P."/>
            <person name="Peconick L.D."/>
            <person name="Neto A.V."/>
            <person name="Chaucanez C.B."/>
            <person name="Silva P.A."/>
            <person name="Cunha O.L."/>
            <person name="de Oliveira F.F."/>
            <person name="dos Santos T.C."/>
            <person name="Barros A.L."/>
            <person name="Soares M.A."/>
            <person name="de Oliveira L.M."/>
            <person name="Marini M.M."/>
            <person name="Villalobos-Duno H."/>
            <person name="Cunha M.M."/>
            <person name="de Hoog S."/>
            <person name="da Silveira J.F."/>
            <person name="Henrissat B."/>
            <person name="Nino-Vega G.A."/>
            <person name="Cisalpino P.S."/>
            <person name="Mora-Montes H.M."/>
            <person name="Almeida S.R."/>
            <person name="Stajich J.E."/>
            <person name="Lopes-Bezerra L.M."/>
            <person name="Vasconcelos A.T."/>
            <person name="Felipe M.S."/>
        </authorList>
    </citation>
    <scope>NUCLEOTIDE SEQUENCE [LARGE SCALE GENOMIC DNA]</scope>
    <source>
        <strain evidence="2 3">1099-18</strain>
    </source>
</reference>
<dbReference type="KEGG" id="ssck:SPSK_10713"/>
<accession>A0A0F2MKB9</accession>
<reference evidence="2 3" key="2">
    <citation type="journal article" date="2015" name="Eukaryot. Cell">
        <title>Asexual propagation of a virulent clone complex in a human and feline outbreak of sporotrichosis.</title>
        <authorList>
            <person name="Teixeira Mde M."/>
            <person name="Rodrigues A.M."/>
            <person name="Tsui C.K."/>
            <person name="de Almeida L.G."/>
            <person name="Van Diepeningen A.D."/>
            <person name="van den Ende B.G."/>
            <person name="Fernandes G.F."/>
            <person name="Kano R."/>
            <person name="Hamelin R.C."/>
            <person name="Lopes-Bezerra L.M."/>
            <person name="Vasconcelos A.T."/>
            <person name="de Hoog S."/>
            <person name="de Camargo Z.P."/>
            <person name="Felipe M.S."/>
        </authorList>
    </citation>
    <scope>NUCLEOTIDE SEQUENCE [LARGE SCALE GENOMIC DNA]</scope>
    <source>
        <strain evidence="2 3">1099-18</strain>
    </source>
</reference>
<organism evidence="2 3">
    <name type="scientific">Sporothrix schenckii 1099-18</name>
    <dbReference type="NCBI Taxonomy" id="1397361"/>
    <lineage>
        <taxon>Eukaryota</taxon>
        <taxon>Fungi</taxon>
        <taxon>Dikarya</taxon>
        <taxon>Ascomycota</taxon>
        <taxon>Pezizomycotina</taxon>
        <taxon>Sordariomycetes</taxon>
        <taxon>Sordariomycetidae</taxon>
        <taxon>Ophiostomatales</taxon>
        <taxon>Ophiostomataceae</taxon>
        <taxon>Sporothrix</taxon>
    </lineage>
</organism>
<sequence>MHGGDSDNAAVVLQFNGRLMCVSVTDGDPLSEPPSDPLSNAGQQLSPEGRLIHLINQTMAAEVNEDPGSYGKLEDEILAVVLAVGRAKFRQVAPLAPSQTTSSASDRTALHELLYPEGSATGPTQTWRKPWRATSRL</sequence>
<comment type="caution">
    <text evidence="2">The sequence shown here is derived from an EMBL/GenBank/DDBJ whole genome shotgun (WGS) entry which is preliminary data.</text>
</comment>
<name>A0A0F2MKB9_SPOSC</name>
<protein>
    <submittedName>
        <fullName evidence="2">Uncharacterized protein</fullName>
    </submittedName>
</protein>
<gene>
    <name evidence="2" type="ORF">SPSK_10713</name>
</gene>
<feature type="region of interest" description="Disordered" evidence="1">
    <location>
        <begin position="117"/>
        <end position="137"/>
    </location>
</feature>
<dbReference type="Proteomes" id="UP000033710">
    <property type="component" value="Unassembled WGS sequence"/>
</dbReference>
<dbReference type="GeneID" id="27672292"/>
<evidence type="ECO:0000313" key="3">
    <source>
        <dbReference type="Proteomes" id="UP000033710"/>
    </source>
</evidence>
<evidence type="ECO:0000256" key="1">
    <source>
        <dbReference type="SAM" id="MobiDB-lite"/>
    </source>
</evidence>
<dbReference type="AlphaFoldDB" id="A0A0F2MKB9"/>
<dbReference type="RefSeq" id="XP_016592733.1">
    <property type="nucleotide sequence ID" value="XM_016737015.1"/>
</dbReference>
<dbReference type="OrthoDB" id="4062651at2759"/>
<proteinExistence type="predicted"/>
<dbReference type="EMBL" id="AXCR01000001">
    <property type="protein sequence ID" value="KJR90057.1"/>
    <property type="molecule type" value="Genomic_DNA"/>
</dbReference>